<proteinExistence type="predicted"/>
<dbReference type="GeneID" id="57399666"/>
<evidence type="ECO:0000313" key="2">
    <source>
        <dbReference type="Proteomes" id="UP000501237"/>
    </source>
</evidence>
<dbReference type="RefSeq" id="WP_172434505.1">
    <property type="nucleotide sequence ID" value="NZ_AP022642.1"/>
</dbReference>
<evidence type="ECO:0000313" key="1">
    <source>
        <dbReference type="EMBL" id="BCA30471.1"/>
    </source>
</evidence>
<organism evidence="1 2">
    <name type="scientific">Metapseudomonas otitidis</name>
    <dbReference type="NCBI Taxonomy" id="319939"/>
    <lineage>
        <taxon>Bacteria</taxon>
        <taxon>Pseudomonadati</taxon>
        <taxon>Pseudomonadota</taxon>
        <taxon>Gammaproteobacteria</taxon>
        <taxon>Pseudomonadales</taxon>
        <taxon>Pseudomonadaceae</taxon>
        <taxon>Metapseudomonas</taxon>
    </lineage>
</organism>
<accession>A0A679GGW9</accession>
<name>A0A679GGW9_9GAMM</name>
<sequence length="187" mass="20464">MHTQHPATPAEATGHGTAAACEAPLFYPRLLALLEPCQASPRLALRRQVRRLLRAQGPREQALRCLAIEGVDIVTAALLAGAYGQGEFKSAGAYIAFVNSGRASPLREAPLHGQTHHLLLTAARTARRSVAWRERYQLCRRHGRTETQALKGLARHLARLAFSLMETRGDYLPGGRISRSRHPAPAN</sequence>
<dbReference type="Proteomes" id="UP000501237">
    <property type="component" value="Chromosome"/>
</dbReference>
<dbReference type="KEGG" id="poj:PtoMrB4_44480"/>
<evidence type="ECO:0008006" key="3">
    <source>
        <dbReference type="Google" id="ProtNLM"/>
    </source>
</evidence>
<reference evidence="1 2" key="1">
    <citation type="journal article" date="2020" name="Microbiol. Resour. Announc.">
        <title>Complete genome sequence of Pseudomonas otitidis strain MrB4, isolated from Lake Biwa in Japan.</title>
        <authorList>
            <person name="Miyazaki K."/>
            <person name="Hase E."/>
            <person name="Maruya T."/>
        </authorList>
    </citation>
    <scope>NUCLEOTIDE SEQUENCE [LARGE SCALE GENOMIC DNA]</scope>
    <source>
        <strain evidence="1 2">MrB4</strain>
    </source>
</reference>
<dbReference type="EMBL" id="AP022642">
    <property type="protein sequence ID" value="BCA30471.1"/>
    <property type="molecule type" value="Genomic_DNA"/>
</dbReference>
<dbReference type="AlphaFoldDB" id="A0A679GGW9"/>
<protein>
    <recommendedName>
        <fullName evidence="3">Transposase IS116/IS110/IS902 family protein</fullName>
    </recommendedName>
</protein>
<gene>
    <name evidence="1" type="ORF">PtoMrB4_44480</name>
</gene>